<dbReference type="EMBL" id="JAZDWU010000002">
    <property type="protein sequence ID" value="KAL0011880.1"/>
    <property type="molecule type" value="Genomic_DNA"/>
</dbReference>
<comment type="caution">
    <text evidence="1">The sequence shown here is derived from an EMBL/GenBank/DDBJ whole genome shotgun (WGS) entry which is preliminary data.</text>
</comment>
<reference evidence="1 2" key="1">
    <citation type="submission" date="2024-01" db="EMBL/GenBank/DDBJ databases">
        <title>A telomere-to-telomere, gap-free genome of sweet tea (Lithocarpus litseifolius).</title>
        <authorList>
            <person name="Zhou J."/>
        </authorList>
    </citation>
    <scope>NUCLEOTIDE SEQUENCE [LARGE SCALE GENOMIC DNA]</scope>
    <source>
        <strain evidence="1">Zhou-2022a</strain>
        <tissue evidence="1">Leaf</tissue>
    </source>
</reference>
<proteinExistence type="predicted"/>
<protein>
    <submittedName>
        <fullName evidence="1">Uncharacterized protein</fullName>
    </submittedName>
</protein>
<dbReference type="Proteomes" id="UP001459277">
    <property type="component" value="Unassembled WGS sequence"/>
</dbReference>
<dbReference type="AlphaFoldDB" id="A0AAW2DME5"/>
<evidence type="ECO:0000313" key="2">
    <source>
        <dbReference type="Proteomes" id="UP001459277"/>
    </source>
</evidence>
<evidence type="ECO:0000313" key="1">
    <source>
        <dbReference type="EMBL" id="KAL0011880.1"/>
    </source>
</evidence>
<gene>
    <name evidence="1" type="ORF">SO802_006988</name>
</gene>
<organism evidence="1 2">
    <name type="scientific">Lithocarpus litseifolius</name>
    <dbReference type="NCBI Taxonomy" id="425828"/>
    <lineage>
        <taxon>Eukaryota</taxon>
        <taxon>Viridiplantae</taxon>
        <taxon>Streptophyta</taxon>
        <taxon>Embryophyta</taxon>
        <taxon>Tracheophyta</taxon>
        <taxon>Spermatophyta</taxon>
        <taxon>Magnoliopsida</taxon>
        <taxon>eudicotyledons</taxon>
        <taxon>Gunneridae</taxon>
        <taxon>Pentapetalae</taxon>
        <taxon>rosids</taxon>
        <taxon>fabids</taxon>
        <taxon>Fagales</taxon>
        <taxon>Fagaceae</taxon>
        <taxon>Lithocarpus</taxon>
    </lineage>
</organism>
<sequence length="148" mass="16555">MWKPNMGGLSHNLQLISRFPPISQTRNVGKENDLTSLELLSLGPGPSLLRSPETSTLQNPLLDPTGISTSILNARSPSDNSRKRIKKEIEKFGRNIKQCYLLHKTMLIQMKGVEKLALNSFPNNHENTKLELQKVRQPLCSSTVPKKG</sequence>
<name>A0AAW2DME5_9ROSI</name>
<keyword evidence="2" id="KW-1185">Reference proteome</keyword>
<accession>A0AAW2DME5</accession>